<feature type="region of interest" description="Disordered" evidence="1">
    <location>
        <begin position="227"/>
        <end position="251"/>
    </location>
</feature>
<dbReference type="Gene3D" id="3.40.50.2300">
    <property type="match status" value="1"/>
</dbReference>
<proteinExistence type="predicted"/>
<evidence type="ECO:0008006" key="4">
    <source>
        <dbReference type="Google" id="ProtNLM"/>
    </source>
</evidence>
<reference evidence="2" key="1">
    <citation type="submission" date="2022-12" db="EMBL/GenBank/DDBJ databases">
        <authorList>
            <person name="Krivoruchko A.V."/>
            <person name="Elkin A."/>
        </authorList>
    </citation>
    <scope>NUCLEOTIDE SEQUENCE</scope>
    <source>
        <strain evidence="2">IEGM 249</strain>
    </source>
</reference>
<dbReference type="EMBL" id="JAPWIS010000029">
    <property type="protein sequence ID" value="MCZ4589160.1"/>
    <property type="molecule type" value="Genomic_DNA"/>
</dbReference>
<dbReference type="Proteomes" id="UP001066327">
    <property type="component" value="Unassembled WGS sequence"/>
</dbReference>
<protein>
    <recommendedName>
        <fullName evidence="4">Protein-tyrosine-phosphatase</fullName>
    </recommendedName>
</protein>
<sequence>MCGAHGDLQTLLRSTEPSALFVCDHNAGRSPMAAGFLTHLAGDQTEVRSAGSAPAETINFVPLRLVRDDIPARVTRLAVRHRRHRTHHPAPPTARVVYRLPQRGQGRAASCLSPLAGLDKQRTIYAAAVAALAAWCWSPGAADTEIARIHLELADGITHQHVVINGVLPPADGDVVDAETHHREQATLTALPAQLRALPLDEVELKAADMVGIGVLDFSSRGSAELTLREAGAAPAGSERAADRPRRRTRR</sequence>
<dbReference type="SUPFAM" id="SSF52788">
    <property type="entry name" value="Phosphotyrosine protein phosphatases I"/>
    <property type="match status" value="1"/>
</dbReference>
<gene>
    <name evidence="2" type="ORF">O4328_36860</name>
</gene>
<accession>A0ABT4NP48</accession>
<evidence type="ECO:0000313" key="2">
    <source>
        <dbReference type="EMBL" id="MCZ4589160.1"/>
    </source>
</evidence>
<organism evidence="2 3">
    <name type="scientific">Rhodococcus opacus</name>
    <name type="common">Nocardia opaca</name>
    <dbReference type="NCBI Taxonomy" id="37919"/>
    <lineage>
        <taxon>Bacteria</taxon>
        <taxon>Bacillati</taxon>
        <taxon>Actinomycetota</taxon>
        <taxon>Actinomycetes</taxon>
        <taxon>Mycobacteriales</taxon>
        <taxon>Nocardiaceae</taxon>
        <taxon>Rhodococcus</taxon>
    </lineage>
</organism>
<feature type="compositionally biased region" description="Low complexity" evidence="1">
    <location>
        <begin position="229"/>
        <end position="239"/>
    </location>
</feature>
<evidence type="ECO:0000256" key="1">
    <source>
        <dbReference type="SAM" id="MobiDB-lite"/>
    </source>
</evidence>
<name>A0ABT4NP48_RHOOP</name>
<evidence type="ECO:0000313" key="3">
    <source>
        <dbReference type="Proteomes" id="UP001066327"/>
    </source>
</evidence>
<comment type="caution">
    <text evidence="2">The sequence shown here is derived from an EMBL/GenBank/DDBJ whole genome shotgun (WGS) entry which is preliminary data.</text>
</comment>
<keyword evidence="3" id="KW-1185">Reference proteome</keyword>
<dbReference type="InterPro" id="IPR036196">
    <property type="entry name" value="Ptyr_pPase_sf"/>
</dbReference>